<keyword evidence="11" id="KW-0547">Nucleotide-binding</keyword>
<dbReference type="PATRIC" id="fig|1173027.3.peg.4734"/>
<dbReference type="NCBIfam" id="TIGR00229">
    <property type="entry name" value="sensory_box"/>
    <property type="match status" value="4"/>
</dbReference>
<dbReference type="RefSeq" id="WP_015184119.1">
    <property type="nucleotide sequence ID" value="NC_019738.1"/>
</dbReference>
<organism evidence="22 23">
    <name type="scientific">Allocoleopsis franciscana PCC 7113</name>
    <dbReference type="NCBI Taxonomy" id="1173027"/>
    <lineage>
        <taxon>Bacteria</taxon>
        <taxon>Bacillati</taxon>
        <taxon>Cyanobacteriota</taxon>
        <taxon>Cyanophyceae</taxon>
        <taxon>Coleofasciculales</taxon>
        <taxon>Coleofasciculaceae</taxon>
        <taxon>Allocoleopsis</taxon>
        <taxon>Allocoleopsis franciscana</taxon>
    </lineage>
</organism>
<dbReference type="Gene3D" id="3.30.565.10">
    <property type="entry name" value="Histidine kinase-like ATPase, C-terminal domain"/>
    <property type="match status" value="1"/>
</dbReference>
<feature type="domain" description="PAC" evidence="21">
    <location>
        <begin position="637"/>
        <end position="693"/>
    </location>
</feature>
<dbReference type="SMART" id="SM00091">
    <property type="entry name" value="PAS"/>
    <property type="match status" value="4"/>
</dbReference>
<dbReference type="InterPro" id="IPR000700">
    <property type="entry name" value="PAS-assoc_C"/>
</dbReference>
<dbReference type="InterPro" id="IPR003661">
    <property type="entry name" value="HisK_dim/P_dom"/>
</dbReference>
<dbReference type="PROSITE" id="PS50110">
    <property type="entry name" value="RESPONSE_REGULATORY"/>
    <property type="match status" value="1"/>
</dbReference>
<sequence>MTSTLKPTLNRDAFRVLLVEDNLTEAQRLQEVLLEAQGENILLTHVKSITETIEALSQENFDVVLFDLSLPERNDLHPLARVHEYISSPKNGACPAIIVIIEDDDQTLALQCLSAGVQDFWKKGKLSHIPLMNSLRYAIARRDAIASVAHQKMREALLRNQEEYQCVISDLPEVIDPPEPQPSQQEFVSQEEQRFFTLSLDLLCIAGVDGYFKQLNPVWETTLGYTISELLNQPILKLVHPDDRKASRRAVQKLKNGSIPSLKFENRFIGKDGSYRWFSWTMVSFFQEGLIYAVARDITERKHSEAALQSSEARYRTLVSNIPGAVYRGKCDADWTIEFFSQEIERISGYPASDFIANYKRNLTSIIYPEDVESVNCAIRDALGTKQPFSLEYRIIHKNGSIRWVYEKGHGIFKTKGELLCLDGVIFDITERKQAEAELHRTQQFLNSLLDNLPVGVFAKEAQKLQFVFWNKTLTELIGYSANEVIGKTDSDLFSADHANFSKAQDQEAFLIGKLIDNPAEPIPTHRGQRIFHVKKIPIFDEVGRPQYVLGIADDITERQQTIDRLRLLERAIAASSNGIVITDATDSNHPLVYANPGFERITGYSVEEVMGQNCRFLQGTDREQPALTELRTALQQERECRVVLRNYRKDGSLFWNEFSISPVRNSAGILTHYIGVHRDITELKQAEAALRQQVLREHLVGAMRSRIRRTLNLKEVLTTAVEEVRQFLQTDRTVIYRFYPDWSGVIAVESVGEDWTPLFGLDIQDNCFAQNYTSQYQQGRIRAVDNIHQADLRQCHIDLLSQLEVKANLVVPLLQGETLWGLLIAHHCRDSRAWDSFEIECLSQLSVQLAIAIQQSTLFEQAQTELLERKRVEENLRRSEARERKRAKQLLIALHDLKNAQTQLVQTEKMASLGQLVAGVAHEINNPTSFISCNVAPALGYTDDLLNLISLYQKYYPTPPAEIENEIVAIDLDFIKEDFPKLLRSMQKGASRIQEIVLSLRNFSRLDEAERKKVDLHQGIDNTLMILQNRLREQSSRAAIQVIKEFGSLPLVDCYPSELNQVFINILSNAIDALECRMKKDASLTPQIRICTQVLSSRKRTGNSQNSQGQCPITHSPCSIAKGQFPIPFTDKVVIRIADNGIGIPENVNLRVFDPFFTTKPIGKGTGLGLSISHSIVVKKHKGELYYHSPDGQGTEFVIELPF</sequence>
<keyword evidence="23" id="KW-1185">Reference proteome</keyword>
<dbReference type="SUPFAM" id="SSF52172">
    <property type="entry name" value="CheY-like"/>
    <property type="match status" value="1"/>
</dbReference>
<dbReference type="Proteomes" id="UP000010471">
    <property type="component" value="Chromosome"/>
</dbReference>
<evidence type="ECO:0000256" key="4">
    <source>
        <dbReference type="ARBA" id="ARBA00012438"/>
    </source>
</evidence>
<gene>
    <name evidence="22" type="ORF">Mic7113_4284</name>
</gene>
<evidence type="ECO:0000256" key="7">
    <source>
        <dbReference type="ARBA" id="ARBA00022553"/>
    </source>
</evidence>
<evidence type="ECO:0000259" key="20">
    <source>
        <dbReference type="PROSITE" id="PS50112"/>
    </source>
</evidence>
<dbReference type="SMART" id="SM00448">
    <property type="entry name" value="REC"/>
    <property type="match status" value="1"/>
</dbReference>
<dbReference type="SUPFAM" id="SSF55785">
    <property type="entry name" value="PYP-like sensor domain (PAS domain)"/>
    <property type="match status" value="4"/>
</dbReference>
<comment type="similarity">
    <text evidence="3">In the N-terminal section; belongs to the phytochrome family.</text>
</comment>
<dbReference type="CDD" id="cd00082">
    <property type="entry name" value="HisKA"/>
    <property type="match status" value="1"/>
</dbReference>
<keyword evidence="14" id="KW-0902">Two-component regulatory system</keyword>
<dbReference type="Gene3D" id="3.40.50.2300">
    <property type="match status" value="1"/>
</dbReference>
<protein>
    <recommendedName>
        <fullName evidence="4">histidine kinase</fullName>
        <ecNumber evidence="4">2.7.13.3</ecNumber>
    </recommendedName>
</protein>
<evidence type="ECO:0000259" key="19">
    <source>
        <dbReference type="PROSITE" id="PS50110"/>
    </source>
</evidence>
<dbReference type="InterPro" id="IPR016132">
    <property type="entry name" value="Phyto_chromo_attachment"/>
</dbReference>
<evidence type="ECO:0000256" key="10">
    <source>
        <dbReference type="ARBA" id="ARBA00022737"/>
    </source>
</evidence>
<comment type="subcellular location">
    <subcellularLocation>
        <location evidence="2">Cell inner membrane</location>
        <topology evidence="2">Multi-pass membrane protein</topology>
    </subcellularLocation>
</comment>
<dbReference type="SMART" id="SM00086">
    <property type="entry name" value="PAC"/>
    <property type="match status" value="4"/>
</dbReference>
<dbReference type="EMBL" id="CP003630">
    <property type="protein sequence ID" value="AFZ19983.1"/>
    <property type="molecule type" value="Genomic_DNA"/>
</dbReference>
<evidence type="ECO:0000256" key="5">
    <source>
        <dbReference type="ARBA" id="ARBA00022475"/>
    </source>
</evidence>
<dbReference type="eggNOG" id="COG4191">
    <property type="taxonomic scope" value="Bacteria"/>
</dbReference>
<evidence type="ECO:0000256" key="16">
    <source>
        <dbReference type="PROSITE-ProRule" id="PRU00169"/>
    </source>
</evidence>
<keyword evidence="13" id="KW-1133">Transmembrane helix</keyword>
<feature type="domain" description="PAC" evidence="21">
    <location>
        <begin position="262"/>
        <end position="310"/>
    </location>
</feature>
<dbReference type="InterPro" id="IPR029016">
    <property type="entry name" value="GAF-like_dom_sf"/>
</dbReference>
<evidence type="ECO:0000259" key="21">
    <source>
        <dbReference type="PROSITE" id="PS50113"/>
    </source>
</evidence>
<evidence type="ECO:0000256" key="9">
    <source>
        <dbReference type="ARBA" id="ARBA00022692"/>
    </source>
</evidence>
<evidence type="ECO:0000256" key="8">
    <source>
        <dbReference type="ARBA" id="ARBA00022679"/>
    </source>
</evidence>
<keyword evidence="6" id="KW-0997">Cell inner membrane</keyword>
<dbReference type="OrthoDB" id="444895at2"/>
<dbReference type="InterPro" id="IPR000014">
    <property type="entry name" value="PAS"/>
</dbReference>
<dbReference type="EC" id="2.7.13.3" evidence="4"/>
<dbReference type="eggNOG" id="COG0784">
    <property type="taxonomic scope" value="Bacteria"/>
</dbReference>
<dbReference type="KEGG" id="mic:Mic7113_4284"/>
<feature type="domain" description="Phytochrome chromophore attachment site" evidence="17">
    <location>
        <begin position="713"/>
        <end position="849"/>
    </location>
</feature>
<dbReference type="InterPro" id="IPR035965">
    <property type="entry name" value="PAS-like_dom_sf"/>
</dbReference>
<dbReference type="eggNOG" id="COG2203">
    <property type="taxonomic scope" value="Bacteria"/>
</dbReference>
<accession>K9WIF3</accession>
<feature type="domain" description="PAS" evidence="20">
    <location>
        <begin position="311"/>
        <end position="386"/>
    </location>
</feature>
<dbReference type="SMART" id="SM00065">
    <property type="entry name" value="GAF"/>
    <property type="match status" value="1"/>
</dbReference>
<dbReference type="Gene3D" id="1.10.287.130">
    <property type="match status" value="1"/>
</dbReference>
<evidence type="ECO:0000313" key="22">
    <source>
        <dbReference type="EMBL" id="AFZ19983.1"/>
    </source>
</evidence>
<dbReference type="Pfam" id="PF08448">
    <property type="entry name" value="PAS_4"/>
    <property type="match status" value="1"/>
</dbReference>
<dbReference type="eggNOG" id="COG2202">
    <property type="taxonomic scope" value="Bacteria"/>
</dbReference>
<keyword evidence="5" id="KW-1003">Cell membrane</keyword>
<dbReference type="InterPro" id="IPR003594">
    <property type="entry name" value="HATPase_dom"/>
</dbReference>
<dbReference type="InterPro" id="IPR005467">
    <property type="entry name" value="His_kinase_dom"/>
</dbReference>
<feature type="domain" description="Histidine kinase" evidence="18">
    <location>
        <begin position="920"/>
        <end position="1204"/>
    </location>
</feature>
<keyword evidence="8" id="KW-0808">Transferase</keyword>
<dbReference type="PROSITE" id="PS50046">
    <property type="entry name" value="PHYTOCHROME_2"/>
    <property type="match status" value="1"/>
</dbReference>
<feature type="domain" description="PAS" evidence="20">
    <location>
        <begin position="442"/>
        <end position="489"/>
    </location>
</feature>
<dbReference type="InterPro" id="IPR013655">
    <property type="entry name" value="PAS_fold_3"/>
</dbReference>
<feature type="modified residue" description="4-aspartylphosphate" evidence="16">
    <location>
        <position position="67"/>
    </location>
</feature>
<feature type="domain" description="PAS" evidence="20">
    <location>
        <begin position="209"/>
        <end position="258"/>
    </location>
</feature>
<evidence type="ECO:0000259" key="17">
    <source>
        <dbReference type="PROSITE" id="PS50046"/>
    </source>
</evidence>
<dbReference type="PROSITE" id="PS50112">
    <property type="entry name" value="PAS"/>
    <property type="match status" value="4"/>
</dbReference>
<dbReference type="Pfam" id="PF00072">
    <property type="entry name" value="Response_reg"/>
    <property type="match status" value="1"/>
</dbReference>
<dbReference type="GO" id="GO:0000155">
    <property type="term" value="F:phosphorelay sensor kinase activity"/>
    <property type="evidence" value="ECO:0007669"/>
    <property type="project" value="InterPro"/>
</dbReference>
<dbReference type="Pfam" id="PF02518">
    <property type="entry name" value="HATPase_c"/>
    <property type="match status" value="1"/>
</dbReference>
<keyword evidence="12" id="KW-0418">Kinase</keyword>
<dbReference type="HOGENOM" id="CLU_286935_0_0_3"/>
<evidence type="ECO:0000256" key="12">
    <source>
        <dbReference type="ARBA" id="ARBA00022777"/>
    </source>
</evidence>
<dbReference type="InterPro" id="IPR001610">
    <property type="entry name" value="PAC"/>
</dbReference>
<dbReference type="PANTHER" id="PTHR43065">
    <property type="entry name" value="SENSOR HISTIDINE KINASE"/>
    <property type="match status" value="1"/>
</dbReference>
<dbReference type="InterPro" id="IPR011006">
    <property type="entry name" value="CheY-like_superfamily"/>
</dbReference>
<evidence type="ECO:0000313" key="23">
    <source>
        <dbReference type="Proteomes" id="UP000010471"/>
    </source>
</evidence>
<reference evidence="22 23" key="1">
    <citation type="submission" date="2012-06" db="EMBL/GenBank/DDBJ databases">
        <title>Finished chromosome of genome of Microcoleus sp. PCC 7113.</title>
        <authorList>
            <consortium name="US DOE Joint Genome Institute"/>
            <person name="Gugger M."/>
            <person name="Coursin T."/>
            <person name="Rippka R."/>
            <person name="Tandeau De Marsac N."/>
            <person name="Huntemann M."/>
            <person name="Wei C.-L."/>
            <person name="Han J."/>
            <person name="Detter J.C."/>
            <person name="Han C."/>
            <person name="Tapia R."/>
            <person name="Chen A."/>
            <person name="Kyrpides N."/>
            <person name="Mavromatis K."/>
            <person name="Markowitz V."/>
            <person name="Szeto E."/>
            <person name="Ivanova N."/>
            <person name="Pagani I."/>
            <person name="Pati A."/>
            <person name="Goodwin L."/>
            <person name="Nordberg H.P."/>
            <person name="Cantor M.N."/>
            <person name="Hua S.X."/>
            <person name="Woyke T."/>
            <person name="Kerfeld C.A."/>
        </authorList>
    </citation>
    <scope>NUCLEOTIDE SEQUENCE [LARGE SCALE GENOMIC DNA]</scope>
    <source>
        <strain evidence="22 23">PCC 7113</strain>
    </source>
</reference>
<evidence type="ECO:0000256" key="1">
    <source>
        <dbReference type="ARBA" id="ARBA00000085"/>
    </source>
</evidence>
<dbReference type="Pfam" id="PF13426">
    <property type="entry name" value="PAS_9"/>
    <property type="match status" value="1"/>
</dbReference>
<dbReference type="CDD" id="cd00130">
    <property type="entry name" value="PAS"/>
    <property type="match status" value="4"/>
</dbReference>
<dbReference type="AlphaFoldDB" id="K9WIF3"/>
<dbReference type="PANTHER" id="PTHR43065:SF50">
    <property type="entry name" value="HISTIDINE KINASE"/>
    <property type="match status" value="1"/>
</dbReference>
<evidence type="ECO:0000256" key="2">
    <source>
        <dbReference type="ARBA" id="ARBA00004429"/>
    </source>
</evidence>
<dbReference type="InterPro" id="IPR036890">
    <property type="entry name" value="HATPase_C_sf"/>
</dbReference>
<dbReference type="InterPro" id="IPR004358">
    <property type="entry name" value="Sig_transdc_His_kin-like_C"/>
</dbReference>
<dbReference type="PROSITE" id="PS50109">
    <property type="entry name" value="HIS_KIN"/>
    <property type="match status" value="1"/>
</dbReference>
<evidence type="ECO:0000259" key="18">
    <source>
        <dbReference type="PROSITE" id="PS50109"/>
    </source>
</evidence>
<proteinExistence type="inferred from homology"/>
<evidence type="ECO:0000256" key="3">
    <source>
        <dbReference type="ARBA" id="ARBA00006402"/>
    </source>
</evidence>
<dbReference type="Gene3D" id="3.30.450.20">
    <property type="entry name" value="PAS domain"/>
    <property type="match status" value="4"/>
</dbReference>
<evidence type="ECO:0000256" key="13">
    <source>
        <dbReference type="ARBA" id="ARBA00022989"/>
    </source>
</evidence>
<keyword evidence="7 16" id="KW-0597">Phosphoprotein</keyword>
<evidence type="ECO:0000256" key="6">
    <source>
        <dbReference type="ARBA" id="ARBA00022519"/>
    </source>
</evidence>
<dbReference type="InterPro" id="IPR003018">
    <property type="entry name" value="GAF"/>
</dbReference>
<evidence type="ECO:0000256" key="15">
    <source>
        <dbReference type="ARBA" id="ARBA00023136"/>
    </source>
</evidence>
<dbReference type="SUPFAM" id="SSF55781">
    <property type="entry name" value="GAF domain-like"/>
    <property type="match status" value="1"/>
</dbReference>
<comment type="catalytic activity">
    <reaction evidence="1">
        <text>ATP + protein L-histidine = ADP + protein N-phospho-L-histidine.</text>
        <dbReference type="EC" id="2.7.13.3"/>
    </reaction>
</comment>
<feature type="domain" description="Response regulatory" evidence="19">
    <location>
        <begin position="15"/>
        <end position="138"/>
    </location>
</feature>
<dbReference type="FunFam" id="2.10.70.100:FF:000001">
    <property type="entry name" value="Sensory transduction histidine kinase"/>
    <property type="match status" value="1"/>
</dbReference>
<keyword evidence="9" id="KW-0812">Transmembrane</keyword>
<dbReference type="SMART" id="SM00387">
    <property type="entry name" value="HATPase_c"/>
    <property type="match status" value="1"/>
</dbReference>
<dbReference type="Gene3D" id="3.30.450.40">
    <property type="match status" value="1"/>
</dbReference>
<feature type="domain" description="PAC" evidence="21">
    <location>
        <begin position="518"/>
        <end position="568"/>
    </location>
</feature>
<dbReference type="GO" id="GO:0000166">
    <property type="term" value="F:nucleotide binding"/>
    <property type="evidence" value="ECO:0007669"/>
    <property type="project" value="UniProtKB-KW"/>
</dbReference>
<feature type="domain" description="PAS" evidence="20">
    <location>
        <begin position="565"/>
        <end position="638"/>
    </location>
</feature>
<keyword evidence="10" id="KW-0677">Repeat</keyword>
<dbReference type="GO" id="GO:0005886">
    <property type="term" value="C:plasma membrane"/>
    <property type="evidence" value="ECO:0007669"/>
    <property type="project" value="UniProtKB-SubCell"/>
</dbReference>
<dbReference type="PRINTS" id="PR00344">
    <property type="entry name" value="BCTRLSENSOR"/>
</dbReference>
<evidence type="ECO:0000256" key="11">
    <source>
        <dbReference type="ARBA" id="ARBA00022741"/>
    </source>
</evidence>
<dbReference type="SUPFAM" id="SSF55874">
    <property type="entry name" value="ATPase domain of HSP90 chaperone/DNA topoisomerase II/histidine kinase"/>
    <property type="match status" value="1"/>
</dbReference>
<dbReference type="Pfam" id="PF01590">
    <property type="entry name" value="GAF"/>
    <property type="match status" value="1"/>
</dbReference>
<name>K9WIF3_9CYAN</name>
<keyword evidence="15" id="KW-0472">Membrane</keyword>
<dbReference type="STRING" id="1173027.Mic7113_4284"/>
<dbReference type="InterPro" id="IPR013656">
    <property type="entry name" value="PAS_4"/>
</dbReference>
<dbReference type="PROSITE" id="PS50113">
    <property type="entry name" value="PAC"/>
    <property type="match status" value="4"/>
</dbReference>
<evidence type="ECO:0000256" key="14">
    <source>
        <dbReference type="ARBA" id="ARBA00023012"/>
    </source>
</evidence>
<dbReference type="InterPro" id="IPR001789">
    <property type="entry name" value="Sig_transdc_resp-reg_receiver"/>
</dbReference>
<dbReference type="Pfam" id="PF08447">
    <property type="entry name" value="PAS_3"/>
    <property type="match status" value="2"/>
</dbReference>
<feature type="domain" description="PAC" evidence="21">
    <location>
        <begin position="389"/>
        <end position="441"/>
    </location>
</feature>